<reference evidence="3" key="2">
    <citation type="submission" date="2020-11" db="EMBL/GenBank/DDBJ databases">
        <title>Enhanced detection system for hospital associated transmission using whole genome sequencing surveillance.</title>
        <authorList>
            <person name="Harrison L.H."/>
            <person name="Van Tyne D."/>
            <person name="Marsh J.W."/>
            <person name="Griffith M.P."/>
            <person name="Snyder D.J."/>
            <person name="Cooper V.S."/>
            <person name="Mustapha M."/>
        </authorList>
    </citation>
    <scope>NUCLEOTIDE SEQUENCE</scope>
    <source>
        <strain evidence="3">STEN00053</strain>
    </source>
</reference>
<gene>
    <name evidence="3" type="ORF">I5V89_03785</name>
    <name evidence="2" type="ORF">VL23_11280</name>
</gene>
<sequence>MPDNSDYFDFEEDIHDFDEEGFEARVWNLLVLINPGDEELALQQFNRWREHLSEDGQPLEADSDWLPALFTAIAWQSGFDVERDDLESLQSAVNELSARFNLQLDWGGDLDDEDFAEGLDGVQLMSTAFDRLREHNYTLWSVDAGSDGFTGVMALTRDDDAMLALCSLLNVEIRLGSDPF</sequence>
<dbReference type="RefSeq" id="WP_032959249.1">
    <property type="nucleotide sequence ID" value="NZ_JZIW01000001.1"/>
</dbReference>
<dbReference type="OrthoDB" id="8969087at2"/>
<name>A0A0H2R7S4_STEMA</name>
<reference evidence="2 4" key="1">
    <citation type="journal article" date="2015" name="Antimicrob. Agents Chemother.">
        <title>Whole-Genome Sequencing Identifies Emergence of a Quinolone Resistance Mutation in a Case of Stenotrophomonas maltophilia Bacteremia.</title>
        <authorList>
            <person name="Pak T.R."/>
            <person name="Altman D.R."/>
            <person name="Attie O."/>
            <person name="Sebra R."/>
            <person name="Hamula C.L."/>
            <person name="Lewis M."/>
            <person name="Deikus G."/>
            <person name="Newman L.C."/>
            <person name="Fang G."/>
            <person name="Hand J."/>
            <person name="Papel G."/>
            <person name="Wallach F."/>
            <person name="Schadt E.E."/>
            <person name="Huprikar S."/>
            <person name="van Bakel H."/>
            <person name="Kasarskis A."/>
            <person name="Bashir A."/>
        </authorList>
    </citation>
    <scope>NUCLEOTIDE SEQUENCE [LARGE SCALE GENOMIC DNA]</scope>
    <source>
        <strain evidence="2 4">ISMMS6</strain>
    </source>
</reference>
<accession>A0A0H2R7S4</accession>
<feature type="domain" description="DUF6630" evidence="1">
    <location>
        <begin position="26"/>
        <end position="175"/>
    </location>
</feature>
<comment type="caution">
    <text evidence="3">The sequence shown here is derived from an EMBL/GenBank/DDBJ whole genome shotgun (WGS) entry which is preliminary data.</text>
</comment>
<proteinExistence type="predicted"/>
<evidence type="ECO:0000313" key="4">
    <source>
        <dbReference type="Proteomes" id="UP000037632"/>
    </source>
</evidence>
<dbReference type="EMBL" id="JZIW01000001">
    <property type="protein sequence ID" value="KOO83740.1"/>
    <property type="molecule type" value="Genomic_DNA"/>
</dbReference>
<dbReference type="Proteomes" id="UP000037632">
    <property type="component" value="Unassembled WGS sequence"/>
</dbReference>
<protein>
    <recommendedName>
        <fullName evidence="1">DUF6630 domain-containing protein</fullName>
    </recommendedName>
</protein>
<dbReference type="InterPro" id="IPR046582">
    <property type="entry name" value="DUF6630"/>
</dbReference>
<dbReference type="EMBL" id="JADUOV010000002">
    <property type="protein sequence ID" value="MBH1788992.1"/>
    <property type="molecule type" value="Genomic_DNA"/>
</dbReference>
<dbReference type="AlphaFoldDB" id="A0A0H2R7S4"/>
<dbReference type="GeneID" id="93743052"/>
<dbReference type="Proteomes" id="UP000634179">
    <property type="component" value="Unassembled WGS sequence"/>
</dbReference>
<organism evidence="3 5">
    <name type="scientific">Stenotrophomonas maltophilia</name>
    <name type="common">Pseudomonas maltophilia</name>
    <name type="synonym">Xanthomonas maltophilia</name>
    <dbReference type="NCBI Taxonomy" id="40324"/>
    <lineage>
        <taxon>Bacteria</taxon>
        <taxon>Pseudomonadati</taxon>
        <taxon>Pseudomonadota</taxon>
        <taxon>Gammaproteobacteria</taxon>
        <taxon>Lysobacterales</taxon>
        <taxon>Lysobacteraceae</taxon>
        <taxon>Stenotrophomonas</taxon>
        <taxon>Stenotrophomonas maltophilia group</taxon>
    </lineage>
</organism>
<evidence type="ECO:0000259" key="1">
    <source>
        <dbReference type="Pfam" id="PF20335"/>
    </source>
</evidence>
<evidence type="ECO:0000313" key="3">
    <source>
        <dbReference type="EMBL" id="MBH1788992.1"/>
    </source>
</evidence>
<evidence type="ECO:0000313" key="2">
    <source>
        <dbReference type="EMBL" id="KOO83740.1"/>
    </source>
</evidence>
<dbReference type="Pfam" id="PF20335">
    <property type="entry name" value="DUF6630"/>
    <property type="match status" value="1"/>
</dbReference>
<evidence type="ECO:0000313" key="5">
    <source>
        <dbReference type="Proteomes" id="UP000634179"/>
    </source>
</evidence>